<sequence length="203" mass="23785">MGIRVCILSLILTFALTTMSGARPVSYTGGSTMMYFSDNLKESVYYHYSPSYKYSLGLEWLKDKVQNENYAYLRYTHLMNRKNTKNSQRNLYFQSGISSKGLNKNFIGMHGDWETRRVFAGFGLKHVQADVKDYTEEYIQLGLAPYLGDYGDLHTWILIKTKRNSLTNEWNSYPVLKLFKGNFMVELGYDENDEWDAHLMYRF</sequence>
<protein>
    <recommendedName>
        <fullName evidence="4">DUF2490 domain-containing protein</fullName>
    </recommendedName>
</protein>
<feature type="signal peptide" evidence="1">
    <location>
        <begin position="1"/>
        <end position="22"/>
    </location>
</feature>
<dbReference type="Proteomes" id="UP000252132">
    <property type="component" value="Unassembled WGS sequence"/>
</dbReference>
<organism evidence="2 3">
    <name type="scientific">PS1 clade bacterium</name>
    <dbReference type="NCBI Taxonomy" id="2175152"/>
    <lineage>
        <taxon>Bacteria</taxon>
        <taxon>Pseudomonadati</taxon>
        <taxon>Pseudomonadota</taxon>
        <taxon>Alphaproteobacteria</taxon>
        <taxon>PS1 clade</taxon>
    </lineage>
</organism>
<comment type="caution">
    <text evidence="2">The sequence shown here is derived from an EMBL/GenBank/DDBJ whole genome shotgun (WGS) entry which is preliminary data.</text>
</comment>
<evidence type="ECO:0008006" key="4">
    <source>
        <dbReference type="Google" id="ProtNLM"/>
    </source>
</evidence>
<reference evidence="2 3" key="1">
    <citation type="journal article" date="2018" name="Microbiome">
        <title>Fine metagenomic profile of the Mediterranean stratified and mixed water columns revealed by assembly and recruitment.</title>
        <authorList>
            <person name="Haro-Moreno J.M."/>
            <person name="Lopez-Perez M."/>
            <person name="De La Torre J.R."/>
            <person name="Picazo A."/>
            <person name="Camacho A."/>
            <person name="Rodriguez-Valera F."/>
        </authorList>
    </citation>
    <scope>NUCLEOTIDE SEQUENCE [LARGE SCALE GENOMIC DNA]</scope>
    <source>
        <strain evidence="2">MED-G55</strain>
    </source>
</reference>
<keyword evidence="1" id="KW-0732">Signal</keyword>
<feature type="chain" id="PRO_5017026915" description="DUF2490 domain-containing protein" evidence="1">
    <location>
        <begin position="23"/>
        <end position="203"/>
    </location>
</feature>
<evidence type="ECO:0000313" key="3">
    <source>
        <dbReference type="Proteomes" id="UP000252132"/>
    </source>
</evidence>
<dbReference type="EMBL" id="QOQF01000013">
    <property type="protein sequence ID" value="RCL77048.1"/>
    <property type="molecule type" value="Genomic_DNA"/>
</dbReference>
<dbReference type="AlphaFoldDB" id="A0A368DYV2"/>
<proteinExistence type="predicted"/>
<gene>
    <name evidence="2" type="ORF">DBW69_04360</name>
</gene>
<accession>A0A368DYV2</accession>
<evidence type="ECO:0000256" key="1">
    <source>
        <dbReference type="SAM" id="SignalP"/>
    </source>
</evidence>
<name>A0A368DYV2_9PROT</name>
<evidence type="ECO:0000313" key="2">
    <source>
        <dbReference type="EMBL" id="RCL77048.1"/>
    </source>
</evidence>